<proteinExistence type="predicted"/>
<sequence length="139" mass="13932">MTRTASALLLAAVSAAGLVASAAVHLSLAATFDANPGTLLSQGALFRIQAGVDVVAALVLLILRTRWSAALAAVVAAGGAGILAVTTVLAVDGTRVGLPYLFEPGWYPAKTGAFVAQLVALAAALGMLLLRPRLTAKQA</sequence>
<evidence type="ECO:0000313" key="3">
    <source>
        <dbReference type="EMBL" id="BDZ44904.1"/>
    </source>
</evidence>
<feature type="transmembrane region" description="Helical" evidence="1">
    <location>
        <begin position="111"/>
        <end position="130"/>
    </location>
</feature>
<keyword evidence="2" id="KW-0732">Signal</keyword>
<feature type="transmembrane region" description="Helical" evidence="1">
    <location>
        <begin position="45"/>
        <end position="63"/>
    </location>
</feature>
<reference evidence="4" key="1">
    <citation type="journal article" date="2019" name="Int. J. Syst. Evol. Microbiol.">
        <title>The Global Catalogue of Microorganisms (GCM) 10K type strain sequencing project: providing services to taxonomists for standard genome sequencing and annotation.</title>
        <authorList>
            <consortium name="The Broad Institute Genomics Platform"/>
            <consortium name="The Broad Institute Genome Sequencing Center for Infectious Disease"/>
            <person name="Wu L."/>
            <person name="Ma J."/>
        </authorList>
    </citation>
    <scope>NUCLEOTIDE SEQUENCE [LARGE SCALE GENOMIC DNA]</scope>
    <source>
        <strain evidence="4">NBRC 108725</strain>
    </source>
</reference>
<keyword evidence="1" id="KW-0472">Membrane</keyword>
<keyword evidence="1" id="KW-1133">Transmembrane helix</keyword>
<organism evidence="3 4">
    <name type="scientific">Naasia aerilata</name>
    <dbReference type="NCBI Taxonomy" id="1162966"/>
    <lineage>
        <taxon>Bacteria</taxon>
        <taxon>Bacillati</taxon>
        <taxon>Actinomycetota</taxon>
        <taxon>Actinomycetes</taxon>
        <taxon>Micrococcales</taxon>
        <taxon>Microbacteriaceae</taxon>
        <taxon>Naasia</taxon>
    </lineage>
</organism>
<gene>
    <name evidence="3" type="ORF">GCM10025866_08130</name>
</gene>
<evidence type="ECO:0000256" key="1">
    <source>
        <dbReference type="SAM" id="Phobius"/>
    </source>
</evidence>
<accession>A0ABM8G9N1</accession>
<evidence type="ECO:0000256" key="2">
    <source>
        <dbReference type="SAM" id="SignalP"/>
    </source>
</evidence>
<keyword evidence="1" id="KW-0812">Transmembrane</keyword>
<dbReference type="RefSeq" id="WP_286278316.1">
    <property type="nucleotide sequence ID" value="NZ_AP027731.1"/>
</dbReference>
<feature type="chain" id="PRO_5045038865" evidence="2">
    <location>
        <begin position="23"/>
        <end position="139"/>
    </location>
</feature>
<dbReference type="Proteomes" id="UP001321498">
    <property type="component" value="Chromosome"/>
</dbReference>
<dbReference type="EMBL" id="AP027731">
    <property type="protein sequence ID" value="BDZ44904.1"/>
    <property type="molecule type" value="Genomic_DNA"/>
</dbReference>
<evidence type="ECO:0000313" key="4">
    <source>
        <dbReference type="Proteomes" id="UP001321498"/>
    </source>
</evidence>
<keyword evidence="4" id="KW-1185">Reference proteome</keyword>
<feature type="signal peptide" evidence="2">
    <location>
        <begin position="1"/>
        <end position="22"/>
    </location>
</feature>
<protein>
    <submittedName>
        <fullName evidence="3">Uncharacterized protein</fullName>
    </submittedName>
</protein>
<feature type="transmembrane region" description="Helical" evidence="1">
    <location>
        <begin position="70"/>
        <end position="91"/>
    </location>
</feature>
<name>A0ABM8G9N1_9MICO</name>